<organism evidence="2 3">
    <name type="scientific">Amborella trichopoda</name>
    <dbReference type="NCBI Taxonomy" id="13333"/>
    <lineage>
        <taxon>Eukaryota</taxon>
        <taxon>Viridiplantae</taxon>
        <taxon>Streptophyta</taxon>
        <taxon>Embryophyta</taxon>
        <taxon>Tracheophyta</taxon>
        <taxon>Spermatophyta</taxon>
        <taxon>Magnoliopsida</taxon>
        <taxon>Amborellales</taxon>
        <taxon>Amborellaceae</taxon>
        <taxon>Amborella</taxon>
    </lineage>
</organism>
<sequence length="66" mass="7385">MTSHSYYHDTKEEFGCMNPSSVQIAGCNLPIARQAMGARHARSHYLNRKEEDAEGGASDWSEVVTR</sequence>
<dbReference type="EMBL" id="KI394805">
    <property type="protein sequence ID" value="ERN00894.1"/>
    <property type="molecule type" value="Genomic_DNA"/>
</dbReference>
<evidence type="ECO:0000256" key="1">
    <source>
        <dbReference type="SAM" id="MobiDB-lite"/>
    </source>
</evidence>
<evidence type="ECO:0000313" key="2">
    <source>
        <dbReference type="EMBL" id="ERN00894.1"/>
    </source>
</evidence>
<dbReference type="Gramene" id="ERN00894">
    <property type="protein sequence ID" value="ERN00894"/>
    <property type="gene ID" value="AMTR_s00103p00141390"/>
</dbReference>
<name>W1NZU2_AMBTC</name>
<gene>
    <name evidence="2" type="ORF">AMTR_s00103p00141390</name>
</gene>
<evidence type="ECO:0000313" key="3">
    <source>
        <dbReference type="Proteomes" id="UP000017836"/>
    </source>
</evidence>
<feature type="region of interest" description="Disordered" evidence="1">
    <location>
        <begin position="47"/>
        <end position="66"/>
    </location>
</feature>
<accession>W1NZU2</accession>
<keyword evidence="3" id="KW-1185">Reference proteome</keyword>
<dbReference type="HOGENOM" id="CLU_2834563_0_0_1"/>
<dbReference type="AlphaFoldDB" id="W1NZU2"/>
<reference evidence="3" key="1">
    <citation type="journal article" date="2013" name="Science">
        <title>The Amborella genome and the evolution of flowering plants.</title>
        <authorList>
            <consortium name="Amborella Genome Project"/>
        </authorList>
    </citation>
    <scope>NUCLEOTIDE SEQUENCE [LARGE SCALE GENOMIC DNA]</scope>
</reference>
<proteinExistence type="predicted"/>
<protein>
    <submittedName>
        <fullName evidence="2">Uncharacterized protein</fullName>
    </submittedName>
</protein>
<dbReference type="Proteomes" id="UP000017836">
    <property type="component" value="Unassembled WGS sequence"/>
</dbReference>